<dbReference type="InterPro" id="IPR029068">
    <property type="entry name" value="Glyas_Bleomycin-R_OHBP_Dase"/>
</dbReference>
<evidence type="ECO:0000256" key="1">
    <source>
        <dbReference type="ARBA" id="ARBA00022723"/>
    </source>
</evidence>
<dbReference type="EMBL" id="FNZE01000017">
    <property type="protein sequence ID" value="SEJ76512.1"/>
    <property type="molecule type" value="Genomic_DNA"/>
</dbReference>
<organism evidence="3 4">
    <name type="scientific">Pseudomonas linyingensis</name>
    <dbReference type="NCBI Taxonomy" id="915471"/>
    <lineage>
        <taxon>Bacteria</taxon>
        <taxon>Pseudomonadati</taxon>
        <taxon>Pseudomonadota</taxon>
        <taxon>Gammaproteobacteria</taxon>
        <taxon>Pseudomonadales</taxon>
        <taxon>Pseudomonadaceae</taxon>
        <taxon>Pseudomonas</taxon>
    </lineage>
</organism>
<dbReference type="OrthoDB" id="9795618at2"/>
<dbReference type="PANTHER" id="PTHR43048:SF3">
    <property type="entry name" value="METHYLMALONYL-COA EPIMERASE, MITOCHONDRIAL"/>
    <property type="match status" value="1"/>
</dbReference>
<dbReference type="GO" id="GO:0046491">
    <property type="term" value="P:L-methylmalonyl-CoA metabolic process"/>
    <property type="evidence" value="ECO:0007669"/>
    <property type="project" value="TreeGrafter"/>
</dbReference>
<keyword evidence="3" id="KW-0223">Dioxygenase</keyword>
<dbReference type="InterPro" id="IPR051785">
    <property type="entry name" value="MMCE/EMCE_epimerase"/>
</dbReference>
<dbReference type="GO" id="GO:0046872">
    <property type="term" value="F:metal ion binding"/>
    <property type="evidence" value="ECO:0007669"/>
    <property type="project" value="UniProtKB-KW"/>
</dbReference>
<keyword evidence="1" id="KW-0479">Metal-binding</keyword>
<dbReference type="InterPro" id="IPR004360">
    <property type="entry name" value="Glyas_Fos-R_dOase_dom"/>
</dbReference>
<dbReference type="PANTHER" id="PTHR43048">
    <property type="entry name" value="METHYLMALONYL-COA EPIMERASE"/>
    <property type="match status" value="1"/>
</dbReference>
<proteinExistence type="predicted"/>
<dbReference type="CDD" id="cd06587">
    <property type="entry name" value="VOC"/>
    <property type="match status" value="1"/>
</dbReference>
<feature type="domain" description="VOC" evidence="2">
    <location>
        <begin position="4"/>
        <end position="142"/>
    </location>
</feature>
<dbReference type="Gene3D" id="3.10.180.10">
    <property type="entry name" value="2,3-Dihydroxybiphenyl 1,2-Dioxygenase, domain 1"/>
    <property type="match status" value="1"/>
</dbReference>
<evidence type="ECO:0000259" key="2">
    <source>
        <dbReference type="PROSITE" id="PS51819"/>
    </source>
</evidence>
<keyword evidence="3" id="KW-0560">Oxidoreductase</keyword>
<dbReference type="STRING" id="915471.SAMN05216201_11730"/>
<dbReference type="AlphaFoldDB" id="A0A1H7BPM2"/>
<dbReference type="SUPFAM" id="SSF54593">
    <property type="entry name" value="Glyoxalase/Bleomycin resistance protein/Dihydroxybiphenyl dioxygenase"/>
    <property type="match status" value="1"/>
</dbReference>
<dbReference type="InterPro" id="IPR037523">
    <property type="entry name" value="VOC_core"/>
</dbReference>
<evidence type="ECO:0000313" key="4">
    <source>
        <dbReference type="Proteomes" id="UP000242930"/>
    </source>
</evidence>
<gene>
    <name evidence="3" type="ORF">SAMN05216201_11730</name>
</gene>
<dbReference type="Pfam" id="PF00903">
    <property type="entry name" value="Glyoxalase"/>
    <property type="match status" value="1"/>
</dbReference>
<protein>
    <submittedName>
        <fullName evidence="3">Catechol 2,3-dioxygenase</fullName>
    </submittedName>
</protein>
<sequence length="143" mass="16087">MSQAFHHVAISTPNMERAVAFYRDLLGLEEISRTSWPAGSLQINQVLGLEDSAATQVMLQGRNLCIELFQFSLPETLPEEGERPVNRHGITHFCLDVKGIDELYERLLQAGVRFHAPPQHMGTVKATYARDPDGNVFELQEIL</sequence>
<evidence type="ECO:0000313" key="3">
    <source>
        <dbReference type="EMBL" id="SEJ76512.1"/>
    </source>
</evidence>
<dbReference type="PROSITE" id="PS51819">
    <property type="entry name" value="VOC"/>
    <property type="match status" value="1"/>
</dbReference>
<name>A0A1H7BPM2_9PSED</name>
<dbReference type="RefSeq" id="WP_090312965.1">
    <property type="nucleotide sequence ID" value="NZ_FNZE01000017.1"/>
</dbReference>
<dbReference type="GO" id="GO:0051213">
    <property type="term" value="F:dioxygenase activity"/>
    <property type="evidence" value="ECO:0007669"/>
    <property type="project" value="UniProtKB-KW"/>
</dbReference>
<keyword evidence="4" id="KW-1185">Reference proteome</keyword>
<dbReference type="Proteomes" id="UP000242930">
    <property type="component" value="Unassembled WGS sequence"/>
</dbReference>
<reference evidence="4" key="1">
    <citation type="submission" date="2016-10" db="EMBL/GenBank/DDBJ databases">
        <authorList>
            <person name="Varghese N."/>
            <person name="Submissions S."/>
        </authorList>
    </citation>
    <scope>NUCLEOTIDE SEQUENCE [LARGE SCALE GENOMIC DNA]</scope>
    <source>
        <strain evidence="4">LMG 25967</strain>
    </source>
</reference>
<accession>A0A1H7BPM2</accession>
<dbReference type="GO" id="GO:0004493">
    <property type="term" value="F:methylmalonyl-CoA epimerase activity"/>
    <property type="evidence" value="ECO:0007669"/>
    <property type="project" value="TreeGrafter"/>
</dbReference>